<reference evidence="1 2" key="1">
    <citation type="journal article" date="2024" name="G3 (Bethesda)">
        <title>Genome assembly of Hibiscus sabdariffa L. provides insights into metabolisms of medicinal natural products.</title>
        <authorList>
            <person name="Kim T."/>
        </authorList>
    </citation>
    <scope>NUCLEOTIDE SEQUENCE [LARGE SCALE GENOMIC DNA]</scope>
    <source>
        <strain evidence="1">TK-2024</strain>
        <tissue evidence="1">Old leaves</tissue>
    </source>
</reference>
<gene>
    <name evidence="1" type="ORF">V6N11_008122</name>
</gene>
<comment type="caution">
    <text evidence="1">The sequence shown here is derived from an EMBL/GenBank/DDBJ whole genome shotgun (WGS) entry which is preliminary data.</text>
</comment>
<sequence length="149" mass="16821">MAMSLSNNICKKRGGLSNIVKLRLGGSCCFASLSARALPPQGIHWNSVIQFFARRRSIARIKEFVLECAPRSRTILMASRLSYCIESIVNCPKLGIERRNNSERSMKSQYPISFIISNKTTYRSHTCRGGDYTIDIKTDPVLSRTLPYL</sequence>
<dbReference type="Proteomes" id="UP001396334">
    <property type="component" value="Unassembled WGS sequence"/>
</dbReference>
<keyword evidence="2" id="KW-1185">Reference proteome</keyword>
<name>A0ABR2PZP0_9ROSI</name>
<evidence type="ECO:0000313" key="2">
    <source>
        <dbReference type="Proteomes" id="UP001396334"/>
    </source>
</evidence>
<organism evidence="1 2">
    <name type="scientific">Hibiscus sabdariffa</name>
    <name type="common">roselle</name>
    <dbReference type="NCBI Taxonomy" id="183260"/>
    <lineage>
        <taxon>Eukaryota</taxon>
        <taxon>Viridiplantae</taxon>
        <taxon>Streptophyta</taxon>
        <taxon>Embryophyta</taxon>
        <taxon>Tracheophyta</taxon>
        <taxon>Spermatophyta</taxon>
        <taxon>Magnoliopsida</taxon>
        <taxon>eudicotyledons</taxon>
        <taxon>Gunneridae</taxon>
        <taxon>Pentapetalae</taxon>
        <taxon>rosids</taxon>
        <taxon>malvids</taxon>
        <taxon>Malvales</taxon>
        <taxon>Malvaceae</taxon>
        <taxon>Malvoideae</taxon>
        <taxon>Hibiscus</taxon>
    </lineage>
</organism>
<proteinExistence type="predicted"/>
<protein>
    <submittedName>
        <fullName evidence="1">Uncharacterized protein</fullName>
    </submittedName>
</protein>
<accession>A0ABR2PZP0</accession>
<evidence type="ECO:0000313" key="1">
    <source>
        <dbReference type="EMBL" id="KAK8993908.1"/>
    </source>
</evidence>
<dbReference type="EMBL" id="JBBPBN010000048">
    <property type="protein sequence ID" value="KAK8993908.1"/>
    <property type="molecule type" value="Genomic_DNA"/>
</dbReference>